<dbReference type="SUPFAM" id="SSF52172">
    <property type="entry name" value="CheY-like"/>
    <property type="match status" value="1"/>
</dbReference>
<dbReference type="Pfam" id="PF00072">
    <property type="entry name" value="Response_reg"/>
    <property type="match status" value="1"/>
</dbReference>
<feature type="domain" description="Response regulatory" evidence="2">
    <location>
        <begin position="1"/>
        <end position="77"/>
    </location>
</feature>
<organism evidence="3">
    <name type="scientific">uncultured prokaryote</name>
    <dbReference type="NCBI Taxonomy" id="198431"/>
    <lineage>
        <taxon>unclassified sequences</taxon>
        <taxon>environmental samples</taxon>
    </lineage>
</organism>
<proteinExistence type="predicted"/>
<dbReference type="InterPro" id="IPR011006">
    <property type="entry name" value="CheY-like_superfamily"/>
</dbReference>
<protein>
    <submittedName>
        <fullName evidence="3">DNA-binding response regulator</fullName>
    </submittedName>
</protein>
<dbReference type="PROSITE" id="PS50110">
    <property type="entry name" value="RESPONSE_REGULATORY"/>
    <property type="match status" value="1"/>
</dbReference>
<name>H5SEL7_9ZZZZ</name>
<dbReference type="InterPro" id="IPR001789">
    <property type="entry name" value="Sig_transdc_resp-reg_receiver"/>
</dbReference>
<evidence type="ECO:0000259" key="2">
    <source>
        <dbReference type="PROSITE" id="PS50110"/>
    </source>
</evidence>
<dbReference type="AlphaFoldDB" id="H5SEL7"/>
<reference evidence="3" key="2">
    <citation type="journal article" date="2012" name="PLoS ONE">
        <title>A Deeply Branching Thermophilic Bacterium with an Ancient Acetyl-CoA Pathway Dominates a Subsurface Ecosystem.</title>
        <authorList>
            <person name="Takami H."/>
            <person name="Noguchi H."/>
            <person name="Takaki Y."/>
            <person name="Uchiyama I."/>
            <person name="Toyoda A."/>
            <person name="Nishi S."/>
            <person name="Chee G.-J."/>
            <person name="Arai W."/>
            <person name="Nunoura T."/>
            <person name="Itoh T."/>
            <person name="Hattori M."/>
            <person name="Takai K."/>
        </authorList>
    </citation>
    <scope>NUCLEOTIDE SEQUENCE</scope>
</reference>
<sequence>MDRITGEDFDLMIIDYTIPDIDGAELIHHVKSLKPSIPIIVLIGSWKDRKFLDAGADLFIAKPFDLKDIRKAIASLSGRADLNR</sequence>
<dbReference type="PANTHER" id="PTHR44591:SF3">
    <property type="entry name" value="RESPONSE REGULATORY DOMAIN-CONTAINING PROTEIN"/>
    <property type="match status" value="1"/>
</dbReference>
<keyword evidence="1" id="KW-0597">Phosphoprotein</keyword>
<dbReference type="PANTHER" id="PTHR44591">
    <property type="entry name" value="STRESS RESPONSE REGULATOR PROTEIN 1"/>
    <property type="match status" value="1"/>
</dbReference>
<dbReference type="Gene3D" id="3.40.50.2300">
    <property type="match status" value="1"/>
</dbReference>
<dbReference type="EMBL" id="AP011694">
    <property type="protein sequence ID" value="BAL54603.1"/>
    <property type="molecule type" value="Genomic_DNA"/>
</dbReference>
<keyword evidence="3" id="KW-0238">DNA-binding</keyword>
<dbReference type="InterPro" id="IPR050595">
    <property type="entry name" value="Bact_response_regulator"/>
</dbReference>
<gene>
    <name evidence="3" type="ORF">HGMM_F17C12C20</name>
</gene>
<accession>H5SEL7</accession>
<dbReference type="GO" id="GO:0000160">
    <property type="term" value="P:phosphorelay signal transduction system"/>
    <property type="evidence" value="ECO:0007669"/>
    <property type="project" value="InterPro"/>
</dbReference>
<dbReference type="GO" id="GO:0003677">
    <property type="term" value="F:DNA binding"/>
    <property type="evidence" value="ECO:0007669"/>
    <property type="project" value="UniProtKB-KW"/>
</dbReference>
<evidence type="ECO:0000313" key="3">
    <source>
        <dbReference type="EMBL" id="BAL54603.1"/>
    </source>
</evidence>
<evidence type="ECO:0000256" key="1">
    <source>
        <dbReference type="ARBA" id="ARBA00022553"/>
    </source>
</evidence>
<reference evidence="3" key="1">
    <citation type="journal article" date="2005" name="Environ. Microbiol.">
        <title>Genetic and functional properties of uncultivated thermophilic crenarchaeotes from a subsurface gold mine as revealed by analysis of genome fragments.</title>
        <authorList>
            <person name="Nunoura T."/>
            <person name="Hirayama H."/>
            <person name="Takami H."/>
            <person name="Oida H."/>
            <person name="Nishi S."/>
            <person name="Shimamura S."/>
            <person name="Suzuki Y."/>
            <person name="Inagaki F."/>
            <person name="Takai K."/>
            <person name="Nealson K.H."/>
            <person name="Horikoshi K."/>
        </authorList>
    </citation>
    <scope>NUCLEOTIDE SEQUENCE</scope>
</reference>